<feature type="domain" description="Metalloenzyme" evidence="8">
    <location>
        <begin position="3"/>
        <end position="396"/>
    </location>
</feature>
<dbReference type="GO" id="GO:0006018">
    <property type="term" value="P:2-deoxyribose 1-phosphate catabolic process"/>
    <property type="evidence" value="ECO:0007669"/>
    <property type="project" value="UniProtKB-UniRule"/>
</dbReference>
<dbReference type="InterPro" id="IPR017850">
    <property type="entry name" value="Alkaline_phosphatase_core_sf"/>
</dbReference>
<feature type="binding site" evidence="6">
    <location>
        <position position="10"/>
    </location>
    <ligand>
        <name>Mn(2+)</name>
        <dbReference type="ChEBI" id="CHEBI:29035"/>
        <label>1</label>
    </ligand>
</feature>
<proteinExistence type="inferred from homology"/>
<dbReference type="RefSeq" id="WP_142888084.1">
    <property type="nucleotide sequence ID" value="NZ_VIKR01000001.1"/>
</dbReference>
<dbReference type="SUPFAM" id="SSF143856">
    <property type="entry name" value="DeoB insert domain-like"/>
    <property type="match status" value="1"/>
</dbReference>
<comment type="subcellular location">
    <subcellularLocation>
        <location evidence="6">Cytoplasm</location>
    </subcellularLocation>
</comment>
<comment type="pathway">
    <text evidence="6">Carbohydrate degradation; 2-deoxy-D-ribose 1-phosphate degradation; D-glyceraldehyde 3-phosphate and acetaldehyde from 2-deoxy-alpha-D-ribose 1-phosphate: step 1/2.</text>
</comment>
<comment type="function">
    <text evidence="6">Isomerase that catalyzes the conversion of deoxy-ribose 1-phosphate (dRib-1-P) and ribose 1-phosphate (Rib-1-P) to deoxy-ribose 5-phosphate (dRib-5-P) and ribose 5-phosphate (Rib-5-P), respectively.</text>
</comment>
<dbReference type="GO" id="GO:0043094">
    <property type="term" value="P:metabolic compound salvage"/>
    <property type="evidence" value="ECO:0007669"/>
    <property type="project" value="UniProtKB-UniRule"/>
</dbReference>
<comment type="similarity">
    <text evidence="1 6">Belongs to the phosphopentomutase family.</text>
</comment>
<dbReference type="OrthoDB" id="9769930at2"/>
<dbReference type="PIRSF" id="PIRSF001491">
    <property type="entry name" value="Ppentomutase"/>
    <property type="match status" value="1"/>
</dbReference>
<evidence type="ECO:0000256" key="4">
    <source>
        <dbReference type="ARBA" id="ARBA00023211"/>
    </source>
</evidence>
<evidence type="ECO:0000256" key="7">
    <source>
        <dbReference type="NCBIfam" id="TIGR01696"/>
    </source>
</evidence>
<evidence type="ECO:0000313" key="10">
    <source>
        <dbReference type="Proteomes" id="UP000317839"/>
    </source>
</evidence>
<dbReference type="Proteomes" id="UP000317839">
    <property type="component" value="Unassembled WGS sequence"/>
</dbReference>
<dbReference type="NCBIfam" id="NF003766">
    <property type="entry name" value="PRK05362.1"/>
    <property type="match status" value="1"/>
</dbReference>
<dbReference type="EMBL" id="VIKR01000001">
    <property type="protein sequence ID" value="TQV76724.1"/>
    <property type="molecule type" value="Genomic_DNA"/>
</dbReference>
<dbReference type="CDD" id="cd16009">
    <property type="entry name" value="PPM"/>
    <property type="match status" value="1"/>
</dbReference>
<evidence type="ECO:0000256" key="1">
    <source>
        <dbReference type="ARBA" id="ARBA00010373"/>
    </source>
</evidence>
<feature type="binding site" evidence="6">
    <location>
        <position position="356"/>
    </location>
    <ligand>
        <name>Mn(2+)</name>
        <dbReference type="ChEBI" id="CHEBI:29035"/>
        <label>2</label>
    </ligand>
</feature>
<dbReference type="SUPFAM" id="SSF53649">
    <property type="entry name" value="Alkaline phosphatase-like"/>
    <property type="match status" value="1"/>
</dbReference>
<evidence type="ECO:0000256" key="6">
    <source>
        <dbReference type="HAMAP-Rule" id="MF_00740"/>
    </source>
</evidence>
<gene>
    <name evidence="6" type="primary">deoB</name>
    <name evidence="9" type="ORF">FLL45_01850</name>
</gene>
<evidence type="ECO:0000256" key="2">
    <source>
        <dbReference type="ARBA" id="ARBA00022490"/>
    </source>
</evidence>
<dbReference type="AlphaFoldDB" id="A0A545THL6"/>
<comment type="cofactor">
    <cofactor evidence="6">
        <name>Mn(2+)</name>
        <dbReference type="ChEBI" id="CHEBI:29035"/>
    </cofactor>
    <text evidence="6">Binds 2 manganese ions.</text>
</comment>
<dbReference type="GO" id="GO:0005829">
    <property type="term" value="C:cytosol"/>
    <property type="evidence" value="ECO:0007669"/>
    <property type="project" value="TreeGrafter"/>
</dbReference>
<dbReference type="FunFam" id="3.30.70.1250:FF:000001">
    <property type="entry name" value="Phosphopentomutase"/>
    <property type="match status" value="1"/>
</dbReference>
<keyword evidence="4 6" id="KW-0464">Manganese</keyword>
<dbReference type="InterPro" id="IPR010045">
    <property type="entry name" value="DeoB"/>
</dbReference>
<dbReference type="GO" id="GO:0009117">
    <property type="term" value="P:nucleotide metabolic process"/>
    <property type="evidence" value="ECO:0007669"/>
    <property type="project" value="UniProtKB-UniRule"/>
</dbReference>
<organism evidence="9 10">
    <name type="scientific">Aliikangiella marina</name>
    <dbReference type="NCBI Taxonomy" id="1712262"/>
    <lineage>
        <taxon>Bacteria</taxon>
        <taxon>Pseudomonadati</taxon>
        <taxon>Pseudomonadota</taxon>
        <taxon>Gammaproteobacteria</taxon>
        <taxon>Oceanospirillales</taxon>
        <taxon>Pleioneaceae</taxon>
        <taxon>Aliikangiella</taxon>
    </lineage>
</organism>
<dbReference type="InterPro" id="IPR006124">
    <property type="entry name" value="Metalloenzyme"/>
</dbReference>
<dbReference type="GO" id="GO:0006015">
    <property type="term" value="P:5-phosphoribose 1-diphosphate biosynthetic process"/>
    <property type="evidence" value="ECO:0007669"/>
    <property type="project" value="UniProtKB-UniPathway"/>
</dbReference>
<feature type="binding site" evidence="6">
    <location>
        <position position="344"/>
    </location>
    <ligand>
        <name>Mn(2+)</name>
        <dbReference type="ChEBI" id="CHEBI:29035"/>
        <label>1</label>
    </ligand>
</feature>
<accession>A0A545THL6</accession>
<keyword evidence="3 6" id="KW-0479">Metal-binding</keyword>
<feature type="binding site" evidence="6">
    <location>
        <position position="345"/>
    </location>
    <ligand>
        <name>Mn(2+)</name>
        <dbReference type="ChEBI" id="CHEBI:29035"/>
        <label>1</label>
    </ligand>
</feature>
<dbReference type="UniPathway" id="UPA00087">
    <property type="reaction ID" value="UER00173"/>
</dbReference>
<dbReference type="GO" id="GO:0000287">
    <property type="term" value="F:magnesium ion binding"/>
    <property type="evidence" value="ECO:0007669"/>
    <property type="project" value="UniProtKB-UniRule"/>
</dbReference>
<comment type="catalytic activity">
    <reaction evidence="6">
        <text>2-deoxy-alpha-D-ribose 1-phosphate = 2-deoxy-D-ribose 5-phosphate</text>
        <dbReference type="Rhea" id="RHEA:27658"/>
        <dbReference type="ChEBI" id="CHEBI:57259"/>
        <dbReference type="ChEBI" id="CHEBI:62877"/>
        <dbReference type="EC" id="5.4.2.7"/>
    </reaction>
</comment>
<dbReference type="Pfam" id="PF01676">
    <property type="entry name" value="Metalloenzyme"/>
    <property type="match status" value="1"/>
</dbReference>
<name>A0A545THL6_9GAMM</name>
<dbReference type="Gene3D" id="3.40.720.10">
    <property type="entry name" value="Alkaline Phosphatase, subunit A"/>
    <property type="match status" value="1"/>
</dbReference>
<evidence type="ECO:0000313" key="9">
    <source>
        <dbReference type="EMBL" id="TQV76724.1"/>
    </source>
</evidence>
<evidence type="ECO:0000259" key="8">
    <source>
        <dbReference type="Pfam" id="PF01676"/>
    </source>
</evidence>
<dbReference type="HAMAP" id="MF_00740">
    <property type="entry name" value="Phosphopentomut"/>
    <property type="match status" value="1"/>
</dbReference>
<keyword evidence="5 6" id="KW-0413">Isomerase</keyword>
<dbReference type="Gene3D" id="3.30.70.1250">
    <property type="entry name" value="Phosphopentomutase"/>
    <property type="match status" value="1"/>
</dbReference>
<dbReference type="GO" id="GO:0030145">
    <property type="term" value="F:manganese ion binding"/>
    <property type="evidence" value="ECO:0007669"/>
    <property type="project" value="UniProtKB-UniRule"/>
</dbReference>
<dbReference type="PANTHER" id="PTHR21110">
    <property type="entry name" value="PHOSPHOPENTOMUTASE"/>
    <property type="match status" value="1"/>
</dbReference>
<evidence type="ECO:0000256" key="3">
    <source>
        <dbReference type="ARBA" id="ARBA00022723"/>
    </source>
</evidence>
<reference evidence="9 10" key="1">
    <citation type="submission" date="2019-06" db="EMBL/GenBank/DDBJ databases">
        <title>Draft genome of Aliikangiella marina GYP-15.</title>
        <authorList>
            <person name="Wang G."/>
        </authorList>
    </citation>
    <scope>NUCLEOTIDE SEQUENCE [LARGE SCALE GENOMIC DNA]</scope>
    <source>
        <strain evidence="9 10">GYP-15</strain>
    </source>
</reference>
<comment type="catalytic activity">
    <reaction evidence="6">
        <text>alpha-D-ribose 1-phosphate = D-ribose 5-phosphate</text>
        <dbReference type="Rhea" id="RHEA:18793"/>
        <dbReference type="ChEBI" id="CHEBI:57720"/>
        <dbReference type="ChEBI" id="CHEBI:78346"/>
        <dbReference type="EC" id="5.4.2.7"/>
    </reaction>
</comment>
<dbReference type="NCBIfam" id="TIGR01696">
    <property type="entry name" value="deoB"/>
    <property type="match status" value="1"/>
</dbReference>
<dbReference type="GO" id="GO:0008973">
    <property type="term" value="F:phosphopentomutase activity"/>
    <property type="evidence" value="ECO:0007669"/>
    <property type="project" value="UniProtKB-UniRule"/>
</dbReference>
<feature type="binding site" evidence="6">
    <location>
        <position position="308"/>
    </location>
    <ligand>
        <name>Mn(2+)</name>
        <dbReference type="ChEBI" id="CHEBI:29035"/>
        <label>2</label>
    </ligand>
</feature>
<keyword evidence="2 6" id="KW-0963">Cytoplasm</keyword>
<evidence type="ECO:0000256" key="5">
    <source>
        <dbReference type="ARBA" id="ARBA00023235"/>
    </source>
</evidence>
<dbReference type="PANTHER" id="PTHR21110:SF0">
    <property type="entry name" value="PHOSPHOPENTOMUTASE"/>
    <property type="match status" value="1"/>
</dbReference>
<dbReference type="EC" id="5.4.2.7" evidence="6 7"/>
<keyword evidence="10" id="KW-1185">Reference proteome</keyword>
<comment type="caution">
    <text evidence="9">The sequence shown here is derived from an EMBL/GenBank/DDBJ whole genome shotgun (WGS) entry which is preliminary data.</text>
</comment>
<dbReference type="InterPro" id="IPR024052">
    <property type="entry name" value="Phosphopentomutase_DeoB_cap_sf"/>
</dbReference>
<protein>
    <recommendedName>
        <fullName evidence="6 7">Phosphopentomutase</fullName>
        <ecNumber evidence="6 7">5.4.2.7</ecNumber>
    </recommendedName>
    <alternativeName>
        <fullName evidence="6">Phosphodeoxyribomutase</fullName>
    </alternativeName>
</protein>
<sequence length="407" mass="44531">MPRAIILVLDSLGIGAAPDAEKFGDTGSNTLGSIASWCASNTDDAIRSDGALSIPNLMSLGLGEANFVASGIKPDVAKWNEKIVANYAACAEVSTGKDTPSGHWEITGVPVRFDWGYFFDKTNSFPPAFIRAFKQRCGIKDILGNCHSSGTEIINRFGEEHIKTGYPICYTSADSVFQIAAHEVHFGLERLYEICEVARELLNEFNIGRVIARPFVGEAGEFTRTGNRKDYTTPPHEETLLDKLVADGREVHSVGKIADIFAHRGVTHKTKVSGHDSLFDTTIAALNSAKDGSLIFTNFVEFDQSFGHRRDVAGYASALEHFDQRLPEIIDAMKADDLLILTADHGCDPTWHGSDHTREYVPFLAYIPNQDSAKNYGVRQSFCDIGQSIADYLEISPLAEGVSIFGE</sequence>
<feature type="binding site" evidence="6">
    <location>
        <position position="303"/>
    </location>
    <ligand>
        <name>Mn(2+)</name>
        <dbReference type="ChEBI" id="CHEBI:29035"/>
        <label>2</label>
    </ligand>
</feature>